<gene>
    <name evidence="1" type="ORF">NCTC10571_01542</name>
</gene>
<evidence type="ECO:0000313" key="1">
    <source>
        <dbReference type="EMBL" id="STY71386.1"/>
    </source>
</evidence>
<evidence type="ECO:0000313" key="2">
    <source>
        <dbReference type="Proteomes" id="UP000255234"/>
    </source>
</evidence>
<dbReference type="InterPro" id="IPR015424">
    <property type="entry name" value="PyrdxlP-dep_Trfase"/>
</dbReference>
<sequence>MFKRRDYFKEDRQKPWSIKDEPVTCEALADTEARTYPDMFEAYKNFAQTYNLSRDSFILTNGCENAVRIIFEALRPKYAYIENPSWGLVEVLANGLLYPRPEETPKEKRIFLVDYEFKNEKFVLGDYPLKLPQENSLFYITDKYNNVFEHEVLQDRNEYAKYTIVDETYSAKILRDSNREIPENVFVIGSYSKFCGAGIRLGYILYNPKWNNLMQLLREECISKLAEKYTSIHMPEINLPEFDGDFVCKSNNYVVVKADSYTGDKRRINREFEVSGIKFYKLGLSLK</sequence>
<protein>
    <submittedName>
        <fullName evidence="1">Threonine-phosphate decarboxylase</fullName>
    </submittedName>
</protein>
<reference evidence="1 2" key="1">
    <citation type="submission" date="2018-06" db="EMBL/GenBank/DDBJ databases">
        <authorList>
            <consortium name="Pathogen Informatics"/>
            <person name="Doyle S."/>
        </authorList>
    </citation>
    <scope>NUCLEOTIDE SEQUENCE [LARGE SCALE GENOMIC DNA]</scope>
    <source>
        <strain evidence="1 2">NCTC10571</strain>
    </source>
</reference>
<dbReference type="AlphaFoldDB" id="A0A378NU36"/>
<dbReference type="SUPFAM" id="SSF53383">
    <property type="entry name" value="PLP-dependent transferases"/>
    <property type="match status" value="1"/>
</dbReference>
<organism evidence="1 2">
    <name type="scientific">Megamonas hypermegale</name>
    <dbReference type="NCBI Taxonomy" id="158847"/>
    <lineage>
        <taxon>Bacteria</taxon>
        <taxon>Bacillati</taxon>
        <taxon>Bacillota</taxon>
        <taxon>Negativicutes</taxon>
        <taxon>Selenomonadales</taxon>
        <taxon>Selenomonadaceae</taxon>
        <taxon>Megamonas</taxon>
    </lineage>
</organism>
<dbReference type="Gene3D" id="3.40.640.10">
    <property type="entry name" value="Type I PLP-dependent aspartate aminotransferase-like (Major domain)"/>
    <property type="match status" value="1"/>
</dbReference>
<accession>A0A378NU36</accession>
<name>A0A378NU36_9FIRM</name>
<proteinExistence type="predicted"/>
<dbReference type="InterPro" id="IPR015421">
    <property type="entry name" value="PyrdxlP-dep_Trfase_major"/>
</dbReference>
<dbReference type="Proteomes" id="UP000255234">
    <property type="component" value="Unassembled WGS sequence"/>
</dbReference>
<dbReference type="EMBL" id="UGPP01000001">
    <property type="protein sequence ID" value="STY71386.1"/>
    <property type="molecule type" value="Genomic_DNA"/>
</dbReference>
<dbReference type="RefSeq" id="WP_115151728.1">
    <property type="nucleotide sequence ID" value="NZ_UGPP01000001.1"/>
</dbReference>